<evidence type="ECO:0000259" key="11">
    <source>
        <dbReference type="Pfam" id="PF00725"/>
    </source>
</evidence>
<dbReference type="InterPro" id="IPR006176">
    <property type="entry name" value="3-OHacyl-CoA_DH_NAD-bd"/>
</dbReference>
<evidence type="ECO:0000256" key="9">
    <source>
        <dbReference type="ARBA" id="ARBA00023239"/>
    </source>
</evidence>
<evidence type="ECO:0000256" key="10">
    <source>
        <dbReference type="ARBA" id="ARBA00023268"/>
    </source>
</evidence>
<keyword evidence="8" id="KW-0443">Lipid metabolism</keyword>
<evidence type="ECO:0000256" key="4">
    <source>
        <dbReference type="ARBA" id="ARBA00012076"/>
    </source>
</evidence>
<keyword evidence="9 13" id="KW-0456">Lyase</keyword>
<keyword evidence="6 13" id="KW-0560">Oxidoreductase</keyword>
<dbReference type="InterPro" id="IPR029045">
    <property type="entry name" value="ClpP/crotonase-like_dom_sf"/>
</dbReference>
<dbReference type="InterPro" id="IPR008927">
    <property type="entry name" value="6-PGluconate_DH-like_C_sf"/>
</dbReference>
<dbReference type="GO" id="GO:0006635">
    <property type="term" value="P:fatty acid beta-oxidation"/>
    <property type="evidence" value="ECO:0007669"/>
    <property type="project" value="UniProtKB-UniPathway"/>
</dbReference>
<dbReference type="Pfam" id="PF02737">
    <property type="entry name" value="3HCDH_N"/>
    <property type="match status" value="1"/>
</dbReference>
<dbReference type="InterPro" id="IPR006180">
    <property type="entry name" value="3-OHacyl-CoA_DH_CS"/>
</dbReference>
<dbReference type="InterPro" id="IPR036291">
    <property type="entry name" value="NAD(P)-bd_dom_sf"/>
</dbReference>
<dbReference type="SUPFAM" id="SSF52096">
    <property type="entry name" value="ClpP/crotonase"/>
    <property type="match status" value="1"/>
</dbReference>
<reference evidence="13" key="1">
    <citation type="submission" date="2018-06" db="EMBL/GenBank/DDBJ databases">
        <authorList>
            <person name="Zhirakovskaya E."/>
        </authorList>
    </citation>
    <scope>NUCLEOTIDE SEQUENCE</scope>
</reference>
<dbReference type="GO" id="GO:0004300">
    <property type="term" value="F:enoyl-CoA hydratase activity"/>
    <property type="evidence" value="ECO:0007669"/>
    <property type="project" value="UniProtKB-EC"/>
</dbReference>
<dbReference type="PANTHER" id="PTHR43612">
    <property type="entry name" value="TRIFUNCTIONAL ENZYME SUBUNIT ALPHA"/>
    <property type="match status" value="1"/>
</dbReference>
<keyword evidence="10" id="KW-0511">Multifunctional enzyme</keyword>
<evidence type="ECO:0000256" key="5">
    <source>
        <dbReference type="ARBA" id="ARBA00022832"/>
    </source>
</evidence>
<keyword evidence="7" id="KW-0520">NAD</keyword>
<dbReference type="SUPFAM" id="SSF48179">
    <property type="entry name" value="6-phosphogluconate dehydrogenase C-terminal domain-like"/>
    <property type="match status" value="2"/>
</dbReference>
<feature type="domain" description="3-hydroxyacyl-CoA dehydrogenase NAD binding" evidence="12">
    <location>
        <begin position="313"/>
        <end position="484"/>
    </location>
</feature>
<dbReference type="GO" id="GO:0016853">
    <property type="term" value="F:isomerase activity"/>
    <property type="evidence" value="ECO:0007669"/>
    <property type="project" value="UniProtKB-KW"/>
</dbReference>
<evidence type="ECO:0000313" key="13">
    <source>
        <dbReference type="EMBL" id="VAX14115.1"/>
    </source>
</evidence>
<feature type="domain" description="3-hydroxyacyl-CoA dehydrogenase C-terminal" evidence="11">
    <location>
        <begin position="489"/>
        <end position="579"/>
    </location>
</feature>
<dbReference type="UniPathway" id="UPA00659"/>
<comment type="similarity">
    <text evidence="3">In the N-terminal section; belongs to the enoyl-CoA hydratase/isomerase family.</text>
</comment>
<dbReference type="PANTHER" id="PTHR43612:SF3">
    <property type="entry name" value="TRIFUNCTIONAL ENZYME SUBUNIT ALPHA, MITOCHONDRIAL"/>
    <property type="match status" value="1"/>
</dbReference>
<keyword evidence="5" id="KW-0276">Fatty acid metabolism</keyword>
<dbReference type="FunFam" id="3.40.50.720:FF:000009">
    <property type="entry name" value="Fatty oxidation complex, alpha subunit"/>
    <property type="match status" value="1"/>
</dbReference>
<dbReference type="Gene3D" id="1.10.1040.50">
    <property type="match status" value="1"/>
</dbReference>
<evidence type="ECO:0000256" key="2">
    <source>
        <dbReference type="ARBA" id="ARBA00007005"/>
    </source>
</evidence>
<evidence type="ECO:0000259" key="12">
    <source>
        <dbReference type="Pfam" id="PF02737"/>
    </source>
</evidence>
<dbReference type="Pfam" id="PF00725">
    <property type="entry name" value="3HCDH"/>
    <property type="match status" value="1"/>
</dbReference>
<dbReference type="Gene3D" id="3.90.226.10">
    <property type="entry name" value="2-enoyl-CoA Hydratase, Chain A, domain 1"/>
    <property type="match status" value="1"/>
</dbReference>
<comment type="similarity">
    <text evidence="2">In the central section; belongs to the 3-hydroxyacyl-CoA dehydrogenase family.</text>
</comment>
<accession>A0A3B1C5Y8</accession>
<dbReference type="Gene3D" id="3.40.50.720">
    <property type="entry name" value="NAD(P)-binding Rossmann-like Domain"/>
    <property type="match status" value="1"/>
</dbReference>
<dbReference type="GO" id="GO:0070403">
    <property type="term" value="F:NAD+ binding"/>
    <property type="evidence" value="ECO:0007669"/>
    <property type="project" value="InterPro"/>
</dbReference>
<dbReference type="InterPro" id="IPR006108">
    <property type="entry name" value="3HC_DH_C"/>
</dbReference>
<dbReference type="EC" id="4.2.1.17" evidence="4"/>
<evidence type="ECO:0000256" key="1">
    <source>
        <dbReference type="ARBA" id="ARBA00005005"/>
    </source>
</evidence>
<evidence type="ECO:0000256" key="3">
    <source>
        <dbReference type="ARBA" id="ARBA00008750"/>
    </source>
</evidence>
<evidence type="ECO:0000256" key="7">
    <source>
        <dbReference type="ARBA" id="ARBA00023027"/>
    </source>
</evidence>
<dbReference type="Pfam" id="PF00378">
    <property type="entry name" value="ECH_1"/>
    <property type="match status" value="1"/>
</dbReference>
<dbReference type="GO" id="GO:0016509">
    <property type="term" value="F:long-chain (3S)-3-hydroxyacyl-CoA dehydrogenase (NAD+) activity"/>
    <property type="evidence" value="ECO:0007669"/>
    <property type="project" value="TreeGrafter"/>
</dbReference>
<dbReference type="InterPro" id="IPR001753">
    <property type="entry name" value="Enoyl-CoA_hydra/iso"/>
</dbReference>
<organism evidence="13">
    <name type="scientific">hydrothermal vent metagenome</name>
    <dbReference type="NCBI Taxonomy" id="652676"/>
    <lineage>
        <taxon>unclassified sequences</taxon>
        <taxon>metagenomes</taxon>
        <taxon>ecological metagenomes</taxon>
    </lineage>
</organism>
<gene>
    <name evidence="13" type="ORF">MNBD_GAMMA24-2383</name>
</gene>
<comment type="pathway">
    <text evidence="1">Lipid metabolism; fatty acid beta-oxidation.</text>
</comment>
<dbReference type="EMBL" id="UOFZ01000157">
    <property type="protein sequence ID" value="VAX14115.1"/>
    <property type="molecule type" value="Genomic_DNA"/>
</dbReference>
<keyword evidence="13" id="KW-0413">Isomerase</keyword>
<dbReference type="PROSITE" id="PS00067">
    <property type="entry name" value="3HCDH"/>
    <property type="match status" value="1"/>
</dbReference>
<sequence>MDTGMTDKTYKHWRLEQDQENFVWLHLDKADSSTNTLSAAVLMELEDALNHLHHHPPRGLVIRSAKENGFIAGADIGEFTRFESQHAALEAIQRGQRIFNLLESLHCPTIALIHGYCLGGGMEMALACRYRIAEDSPDTRLGLPEVRLGIHPGFGGTVRALEVAGPLTALNIMLTGRSFSARAAKKMRLVHYAVPKRHLLNAARSILRTPPKQTTLPWWLTLLNHRLLRPWIAKYMVKTVAKKAARAHYPAPYALIDLWLHYADDREQMLREEAASVASLLVGKTAQNLIRVFGLQETLKGLGGKLDSKPKYVHVIGGGVMGGDIAAWCALQGYQVSIQDREHETLGRVIQRAFGLYKKRLKKPRLIATTLDRLMPDLPGYALTRADVVIEAIFEDAEVKRQLFREIEPQMKAEALLCTNTSSIPLEALAEALEKPERLVGLHFFNPVAKMPLIEIVHGKNSSEENVQRASAFAKSISRLPLPVTSSPGFLVNRVLMPYLIEAVILAEEGVPLKVIDDEAVEFGMPMGPIELADTVGLDICLKVADILSQNMDVSVPEKLRTLVKNGHLGKKTGQGFYTFKKGKPLKTPPKKDYIPPVDLQERLILRMVNEVIACLHDGVVENADLADAGIIFGTGFAPFRGGPMHYLQDRGTQQVYKMLEQLQQRYGQRFAPDNGWQRWLEQEADNG</sequence>
<evidence type="ECO:0000256" key="6">
    <source>
        <dbReference type="ARBA" id="ARBA00023002"/>
    </source>
</evidence>
<dbReference type="AlphaFoldDB" id="A0A3B1C5Y8"/>
<proteinExistence type="inferred from homology"/>
<protein>
    <recommendedName>
        <fullName evidence="4">enoyl-CoA hydratase</fullName>
        <ecNumber evidence="4">4.2.1.17</ecNumber>
    </recommendedName>
</protein>
<dbReference type="CDD" id="cd06558">
    <property type="entry name" value="crotonase-like"/>
    <property type="match status" value="1"/>
</dbReference>
<dbReference type="InterPro" id="IPR050136">
    <property type="entry name" value="FA_oxidation_alpha_subunit"/>
</dbReference>
<name>A0A3B1C5Y8_9ZZZZ</name>
<dbReference type="SUPFAM" id="SSF51735">
    <property type="entry name" value="NAD(P)-binding Rossmann-fold domains"/>
    <property type="match status" value="1"/>
</dbReference>
<evidence type="ECO:0000256" key="8">
    <source>
        <dbReference type="ARBA" id="ARBA00023098"/>
    </source>
</evidence>